<dbReference type="PANTHER" id="PTHR32089">
    <property type="entry name" value="METHYL-ACCEPTING CHEMOTAXIS PROTEIN MCPB"/>
    <property type="match status" value="1"/>
</dbReference>
<dbReference type="InterPro" id="IPR003660">
    <property type="entry name" value="HAMP_dom"/>
</dbReference>
<dbReference type="SMART" id="SM00283">
    <property type="entry name" value="MA"/>
    <property type="match status" value="1"/>
</dbReference>
<sequence>MKSDSGWWGNLGMQAKFLILIQVFLFVLLGISLAWVSMQMEKLATDTAEERARVIADGAINGLNTLMVTKIGKEDVISDRQARGLFIEKLGTSENVTEVRIIRSEQLDTEFPEGLPQEYPVDDMDRSVLANGKPEYKIDWNPEGVSTLRAVVPFIAMENFRGTRCLMCHGVDEGAVLGAASVTLDISNVVASVRRGNIWIWGSFVAIQVLLFITITLITRHSIIKPLRIMRDGIALIEKEHDLTRRLPSTTSDEIGQTTKAFNNMLEQIQNSFRDIHLTVSRLRQASDNVASASRKVVDGSSNQSDSSGAMAAAIEEMSVSISHVSDNAESALAISRTSQAVSDLGGQIINETVAGMGQISNSVREAFDAMEALGMQSREIDSVVQVIREVADQTNLLALNAAIEAARAGESGRGFAVVADEVRKLAERTSKSTMEISTMIGNIQSRTDDALREIKDVVENVADGQKLAGLAGEKIAEIRQQSARVAESFGDISHALREQNTASQEIARNVEQIAGVTDENLDVAQSMAKDVEHLHNIAKQVDDAVTVFKV</sequence>
<accession>A0A7Z7MV48</accession>
<dbReference type="SMART" id="SM00304">
    <property type="entry name" value="HAMP"/>
    <property type="match status" value="1"/>
</dbReference>
<dbReference type="Proteomes" id="UP000242886">
    <property type="component" value="Chromosome SDENCHOL"/>
</dbReference>
<dbReference type="RefSeq" id="WP_172955023.1">
    <property type="nucleotide sequence ID" value="NZ_LT837803.1"/>
</dbReference>
<evidence type="ECO:0000256" key="3">
    <source>
        <dbReference type="ARBA" id="ARBA00029447"/>
    </source>
</evidence>
<keyword evidence="5" id="KW-1133">Transmembrane helix</keyword>
<feature type="transmembrane region" description="Helical" evidence="5">
    <location>
        <begin position="198"/>
        <end position="218"/>
    </location>
</feature>
<dbReference type="InterPro" id="IPR004089">
    <property type="entry name" value="MCPsignal_dom"/>
</dbReference>
<evidence type="ECO:0000259" key="6">
    <source>
        <dbReference type="PROSITE" id="PS50111"/>
    </source>
</evidence>
<evidence type="ECO:0000256" key="1">
    <source>
        <dbReference type="ARBA" id="ARBA00004370"/>
    </source>
</evidence>
<feature type="domain" description="HAMP" evidence="7">
    <location>
        <begin position="221"/>
        <end position="274"/>
    </location>
</feature>
<keyword evidence="5" id="KW-0812">Transmembrane</keyword>
<dbReference type="Pfam" id="PF00672">
    <property type="entry name" value="HAMP"/>
    <property type="match status" value="1"/>
</dbReference>
<dbReference type="CDD" id="cd06225">
    <property type="entry name" value="HAMP"/>
    <property type="match status" value="1"/>
</dbReference>
<keyword evidence="9" id="KW-1185">Reference proteome</keyword>
<feature type="domain" description="Methyl-accepting transducer" evidence="6">
    <location>
        <begin position="279"/>
        <end position="515"/>
    </location>
</feature>
<evidence type="ECO:0000313" key="8">
    <source>
        <dbReference type="EMBL" id="SMB26136.1"/>
    </source>
</evidence>
<dbReference type="GO" id="GO:0007165">
    <property type="term" value="P:signal transduction"/>
    <property type="evidence" value="ECO:0007669"/>
    <property type="project" value="UniProtKB-KW"/>
</dbReference>
<evidence type="ECO:0000256" key="2">
    <source>
        <dbReference type="ARBA" id="ARBA00023224"/>
    </source>
</evidence>
<evidence type="ECO:0000313" key="9">
    <source>
        <dbReference type="Proteomes" id="UP000242886"/>
    </source>
</evidence>
<dbReference type="PANTHER" id="PTHR32089:SF112">
    <property type="entry name" value="LYSOZYME-LIKE PROTEIN-RELATED"/>
    <property type="match status" value="1"/>
</dbReference>
<comment type="similarity">
    <text evidence="3">Belongs to the methyl-accepting chemotaxis (MCP) protein family.</text>
</comment>
<organism evidence="8 9">
    <name type="scientific">Sterolibacterium denitrificans</name>
    <dbReference type="NCBI Taxonomy" id="157592"/>
    <lineage>
        <taxon>Bacteria</taxon>
        <taxon>Pseudomonadati</taxon>
        <taxon>Pseudomonadota</taxon>
        <taxon>Betaproteobacteria</taxon>
        <taxon>Nitrosomonadales</taxon>
        <taxon>Sterolibacteriaceae</taxon>
        <taxon>Sterolibacterium</taxon>
    </lineage>
</organism>
<dbReference type="AlphaFoldDB" id="A0A7Z7MV48"/>
<dbReference type="Pfam" id="PF00015">
    <property type="entry name" value="MCPsignal"/>
    <property type="match status" value="1"/>
</dbReference>
<dbReference type="GO" id="GO:0016020">
    <property type="term" value="C:membrane"/>
    <property type="evidence" value="ECO:0007669"/>
    <property type="project" value="UniProtKB-SubCell"/>
</dbReference>
<dbReference type="CDD" id="cd11386">
    <property type="entry name" value="MCP_signal"/>
    <property type="match status" value="1"/>
</dbReference>
<dbReference type="GO" id="GO:0006935">
    <property type="term" value="P:chemotaxis"/>
    <property type="evidence" value="ECO:0007669"/>
    <property type="project" value="UniProtKB-ARBA"/>
</dbReference>
<dbReference type="EMBL" id="LT837803">
    <property type="protein sequence ID" value="SMB26136.1"/>
    <property type="molecule type" value="Genomic_DNA"/>
</dbReference>
<dbReference type="FunFam" id="1.10.287.950:FF:000001">
    <property type="entry name" value="Methyl-accepting chemotaxis sensory transducer"/>
    <property type="match status" value="1"/>
</dbReference>
<evidence type="ECO:0000259" key="7">
    <source>
        <dbReference type="PROSITE" id="PS50885"/>
    </source>
</evidence>
<proteinExistence type="inferred from homology"/>
<dbReference type="PROSITE" id="PS50885">
    <property type="entry name" value="HAMP"/>
    <property type="match status" value="1"/>
</dbReference>
<comment type="subcellular location">
    <subcellularLocation>
        <location evidence="1">Membrane</location>
    </subcellularLocation>
</comment>
<reference evidence="8" key="1">
    <citation type="submission" date="2017-03" db="EMBL/GenBank/DDBJ databases">
        <authorList>
            <consortium name="AG Boll"/>
        </authorList>
    </citation>
    <scope>NUCLEOTIDE SEQUENCE [LARGE SCALE GENOMIC DNA]</scope>
    <source>
        <strain evidence="8">Chol</strain>
    </source>
</reference>
<dbReference type="SUPFAM" id="SSF58104">
    <property type="entry name" value="Methyl-accepting chemotaxis protein (MCP) signaling domain"/>
    <property type="match status" value="1"/>
</dbReference>
<evidence type="ECO:0000256" key="4">
    <source>
        <dbReference type="PROSITE-ProRule" id="PRU00284"/>
    </source>
</evidence>
<name>A0A7Z7MV48_9PROT</name>
<dbReference type="Gene3D" id="3.30.450.290">
    <property type="match status" value="1"/>
</dbReference>
<evidence type="ECO:0000256" key="5">
    <source>
        <dbReference type="SAM" id="Phobius"/>
    </source>
</evidence>
<keyword evidence="2 4" id="KW-0807">Transducer</keyword>
<dbReference type="Gene3D" id="1.10.287.950">
    <property type="entry name" value="Methyl-accepting chemotaxis protein"/>
    <property type="match status" value="1"/>
</dbReference>
<protein>
    <submittedName>
        <fullName evidence="8">Methyl-accepting chemotaxis sensory transducer</fullName>
    </submittedName>
</protein>
<keyword evidence="5" id="KW-0472">Membrane</keyword>
<gene>
    <name evidence="8" type="ORF">SDENCHOL_20070</name>
</gene>
<dbReference type="PROSITE" id="PS50111">
    <property type="entry name" value="CHEMOTAXIS_TRANSDUC_2"/>
    <property type="match status" value="1"/>
</dbReference>